<dbReference type="Proteomes" id="UP000004662">
    <property type="component" value="Chromosome"/>
</dbReference>
<evidence type="ECO:0000259" key="1">
    <source>
        <dbReference type="Pfam" id="PF14451"/>
    </source>
</evidence>
<evidence type="ECO:0000313" key="3">
    <source>
        <dbReference type="Proteomes" id="UP000004662"/>
    </source>
</evidence>
<dbReference type="Pfam" id="PF14451">
    <property type="entry name" value="Ub-Mut7C"/>
    <property type="match status" value="1"/>
</dbReference>
<organism evidence="2 3">
    <name type="scientific">Solidesulfovibrio carbinoliphilus subsp. oakridgensis</name>
    <dbReference type="NCBI Taxonomy" id="694327"/>
    <lineage>
        <taxon>Bacteria</taxon>
        <taxon>Pseudomonadati</taxon>
        <taxon>Thermodesulfobacteriota</taxon>
        <taxon>Desulfovibrionia</taxon>
        <taxon>Desulfovibrionales</taxon>
        <taxon>Desulfovibrionaceae</taxon>
        <taxon>Solidesulfovibrio</taxon>
    </lineage>
</organism>
<reference evidence="3" key="1">
    <citation type="journal article" date="2015" name="Genome Announc.">
        <title>High-Quality Draft Genome Sequence of Desulfovibrio carbinoliphilus FW-101-2B, an Organic Acid-Oxidizing Sulfate-Reducing Bacterium Isolated from Uranium(VI)-Contaminated Groundwater.</title>
        <authorList>
            <person name="Ramsay B.D."/>
            <person name="Hwang C."/>
            <person name="Woo H.L."/>
            <person name="Carroll S.L."/>
            <person name="Lucas S."/>
            <person name="Han J."/>
            <person name="Lapidus A.L."/>
            <person name="Cheng J.F."/>
            <person name="Goodwin L.A."/>
            <person name="Pitluck S."/>
            <person name="Peters L."/>
            <person name="Chertkov O."/>
            <person name="Held B."/>
            <person name="Detter J.C."/>
            <person name="Han C.S."/>
            <person name="Tapia R."/>
            <person name="Land M.L."/>
            <person name="Hauser L.J."/>
            <person name="Kyrpides N.C."/>
            <person name="Ivanova N.N."/>
            <person name="Mikhailova N."/>
            <person name="Pagani I."/>
            <person name="Woyke T."/>
            <person name="Arkin A.P."/>
            <person name="Dehal P."/>
            <person name="Chivian D."/>
            <person name="Criddle C.S."/>
            <person name="Wu W."/>
            <person name="Chakraborty R."/>
            <person name="Hazen T.C."/>
            <person name="Fields M.W."/>
        </authorList>
    </citation>
    <scope>NUCLEOTIDE SEQUENCE [LARGE SCALE GENOMIC DNA]</scope>
    <source>
        <strain evidence="3">FW-101-2B</strain>
    </source>
</reference>
<dbReference type="RefSeq" id="WP_009182478.1">
    <property type="nucleotide sequence ID" value="NZ_CM001368.1"/>
</dbReference>
<keyword evidence="3" id="KW-1185">Reference proteome</keyword>
<dbReference type="OrthoDB" id="5339859at2"/>
<evidence type="ECO:0000313" key="2">
    <source>
        <dbReference type="EMBL" id="EHJ49128.1"/>
    </source>
</evidence>
<dbReference type="AlphaFoldDB" id="G7Q8P1"/>
<dbReference type="eggNOG" id="COG1977">
    <property type="taxonomic scope" value="Bacteria"/>
</dbReference>
<feature type="domain" description="Ubiquitin Mut7-C" evidence="1">
    <location>
        <begin position="4"/>
        <end position="77"/>
    </location>
</feature>
<dbReference type="InterPro" id="IPR027798">
    <property type="entry name" value="Ub_Mut7C"/>
</dbReference>
<gene>
    <name evidence="2" type="ORF">DFW101_3128</name>
</gene>
<dbReference type="HOGENOM" id="CLU_114601_5_1_7"/>
<accession>G7Q8P1</accession>
<protein>
    <recommendedName>
        <fullName evidence="1">Ubiquitin Mut7-C domain-containing protein</fullName>
    </recommendedName>
</protein>
<name>G7Q8P1_9BACT</name>
<sequence length="95" mass="10320">MSSVIHLRAFMDLADTFRKKNWSNPKEVEVQGEITGLELLALLGLPEEMVEVIFVNGKAFTPPLAVLTGGDRVALAPPGVPGPYRVLLGFKKMEG</sequence>
<proteinExistence type="predicted"/>
<dbReference type="STRING" id="694327.DFW101_3128"/>
<dbReference type="EMBL" id="CM001368">
    <property type="protein sequence ID" value="EHJ49128.1"/>
    <property type="molecule type" value="Genomic_DNA"/>
</dbReference>
<dbReference type="SUPFAM" id="SSF54285">
    <property type="entry name" value="MoaD/ThiS"/>
    <property type="match status" value="1"/>
</dbReference>
<dbReference type="InterPro" id="IPR016155">
    <property type="entry name" value="Mopterin_synth/thiamin_S_b"/>
</dbReference>